<evidence type="ECO:0000256" key="2">
    <source>
        <dbReference type="SAM" id="MobiDB-lite"/>
    </source>
</evidence>
<gene>
    <name evidence="3" type="ORF">CITCOLO1_LOCUS3392</name>
</gene>
<dbReference type="EMBL" id="OZ021744">
    <property type="protein sequence ID" value="CAK9311727.1"/>
    <property type="molecule type" value="Genomic_DNA"/>
</dbReference>
<evidence type="ECO:0000313" key="3">
    <source>
        <dbReference type="EMBL" id="CAK9311727.1"/>
    </source>
</evidence>
<sequence length="205" mass="23146">MVKGMVEDFMVQTGKRLDDIITKLEELLAKLSFSIEALKEELKLTTSEVALMKEDIAKSSNKASSISKKRRKERGRGNHHKGRSRGEGDRSDKGKEKATTSLSKHSCFLCKGSHRVRACPQREKLNAMLKEKEAEEDTCQVNTLQLLSTIMFVPKPCPYNLMHVAIRLNDVEVFSMLDTGPTNNFITTRVKTRLGLTVIKIRRPA</sequence>
<feature type="coiled-coil region" evidence="1">
    <location>
        <begin position="21"/>
        <end position="55"/>
    </location>
</feature>
<dbReference type="Proteomes" id="UP001642487">
    <property type="component" value="Chromosome 10"/>
</dbReference>
<feature type="compositionally biased region" description="Basic residues" evidence="2">
    <location>
        <begin position="67"/>
        <end position="83"/>
    </location>
</feature>
<feature type="region of interest" description="Disordered" evidence="2">
    <location>
        <begin position="60"/>
        <end position="100"/>
    </location>
</feature>
<feature type="compositionally biased region" description="Basic and acidic residues" evidence="2">
    <location>
        <begin position="84"/>
        <end position="98"/>
    </location>
</feature>
<evidence type="ECO:0000256" key="1">
    <source>
        <dbReference type="SAM" id="Coils"/>
    </source>
</evidence>
<keyword evidence="1" id="KW-0175">Coiled coil</keyword>
<evidence type="ECO:0008006" key="5">
    <source>
        <dbReference type="Google" id="ProtNLM"/>
    </source>
</evidence>
<name>A0ABP0XVJ2_9ROSI</name>
<protein>
    <recommendedName>
        <fullName evidence="5">Gag-asp_proteas domain-containing protein</fullName>
    </recommendedName>
</protein>
<proteinExistence type="predicted"/>
<keyword evidence="4" id="KW-1185">Reference proteome</keyword>
<organism evidence="3 4">
    <name type="scientific">Citrullus colocynthis</name>
    <name type="common">colocynth</name>
    <dbReference type="NCBI Taxonomy" id="252529"/>
    <lineage>
        <taxon>Eukaryota</taxon>
        <taxon>Viridiplantae</taxon>
        <taxon>Streptophyta</taxon>
        <taxon>Embryophyta</taxon>
        <taxon>Tracheophyta</taxon>
        <taxon>Spermatophyta</taxon>
        <taxon>Magnoliopsida</taxon>
        <taxon>eudicotyledons</taxon>
        <taxon>Gunneridae</taxon>
        <taxon>Pentapetalae</taxon>
        <taxon>rosids</taxon>
        <taxon>fabids</taxon>
        <taxon>Cucurbitales</taxon>
        <taxon>Cucurbitaceae</taxon>
        <taxon>Benincaseae</taxon>
        <taxon>Citrullus</taxon>
    </lineage>
</organism>
<reference evidence="3 4" key="1">
    <citation type="submission" date="2024-03" db="EMBL/GenBank/DDBJ databases">
        <authorList>
            <person name="Gkanogiannis A."/>
            <person name="Becerra Lopez-Lavalle L."/>
        </authorList>
    </citation>
    <scope>NUCLEOTIDE SEQUENCE [LARGE SCALE GENOMIC DNA]</scope>
</reference>
<evidence type="ECO:0000313" key="4">
    <source>
        <dbReference type="Proteomes" id="UP001642487"/>
    </source>
</evidence>
<accession>A0ABP0XVJ2</accession>